<keyword evidence="2" id="KW-1185">Reference proteome</keyword>
<dbReference type="AlphaFoldDB" id="A0A6J0C740"/>
<sequence length="346" mass="33973">MKLACTLCGLFVAVAVVNAGPVKRQAVDDLNPLNEVYVVEADGDAATDNERGDRDKRKIGIIKLGATNGIINFVFGKLDSFLDAKTNALAALEEGNKAKNAAFGIDNTQSATSQFISNLISQKIQAGTASIGPLISGATSFISTASSGIGNAVASKIAPLSSLSGGLSGGSSDGSAGGGLLGGLSGGLGGILSSKIQTISSLSSGSGGLGGLLGGLSGGSGDTGGSVGGSTDFGTGSSSGEAGAGAGLSLGGSTGGGVNLGAFANLNGGTIATTTEDIPEFDRVHVSLDVPPPVFGNGFTLITNVSKVLSSVITNSARRTQNVLEVFKPFFRGAFAIKGLPSDNPK</sequence>
<accession>A0A6J0C740</accession>
<proteinExistence type="predicted"/>
<dbReference type="KEGG" id="nlo:107226210"/>
<feature type="chain" id="PRO_5026964603" evidence="1">
    <location>
        <begin position="20"/>
        <end position="346"/>
    </location>
</feature>
<dbReference type="Proteomes" id="UP000829291">
    <property type="component" value="Chromosome 4"/>
</dbReference>
<dbReference type="OrthoDB" id="8197466at2759"/>
<evidence type="ECO:0000256" key="1">
    <source>
        <dbReference type="SAM" id="SignalP"/>
    </source>
</evidence>
<dbReference type="InParanoid" id="A0A6J0C740"/>
<feature type="signal peptide" evidence="1">
    <location>
        <begin position="1"/>
        <end position="19"/>
    </location>
</feature>
<gene>
    <name evidence="3" type="primary">LOC107226210</name>
</gene>
<keyword evidence="1" id="KW-0732">Signal</keyword>
<evidence type="ECO:0000313" key="3">
    <source>
        <dbReference type="RefSeq" id="XP_015522428.1"/>
    </source>
</evidence>
<dbReference type="RefSeq" id="XP_015522428.1">
    <property type="nucleotide sequence ID" value="XM_015666942.2"/>
</dbReference>
<dbReference type="GeneID" id="107226210"/>
<evidence type="ECO:0000313" key="2">
    <source>
        <dbReference type="Proteomes" id="UP000829291"/>
    </source>
</evidence>
<reference evidence="3" key="1">
    <citation type="submission" date="2025-08" db="UniProtKB">
        <authorList>
            <consortium name="RefSeq"/>
        </authorList>
    </citation>
    <scope>IDENTIFICATION</scope>
    <source>
        <tissue evidence="3">Thorax and Abdomen</tissue>
    </source>
</reference>
<protein>
    <submittedName>
        <fullName evidence="3">Lysozyme-like protein</fullName>
    </submittedName>
</protein>
<organism evidence="3">
    <name type="scientific">Neodiprion lecontei</name>
    <name type="common">Redheaded pine sawfly</name>
    <dbReference type="NCBI Taxonomy" id="441921"/>
    <lineage>
        <taxon>Eukaryota</taxon>
        <taxon>Metazoa</taxon>
        <taxon>Ecdysozoa</taxon>
        <taxon>Arthropoda</taxon>
        <taxon>Hexapoda</taxon>
        <taxon>Insecta</taxon>
        <taxon>Pterygota</taxon>
        <taxon>Neoptera</taxon>
        <taxon>Endopterygota</taxon>
        <taxon>Hymenoptera</taxon>
        <taxon>Tenthredinoidea</taxon>
        <taxon>Diprionidae</taxon>
        <taxon>Diprioninae</taxon>
        <taxon>Neodiprion</taxon>
    </lineage>
</organism>
<name>A0A6J0C740_NEOLC</name>